<keyword evidence="4" id="KW-1185">Reference proteome</keyword>
<evidence type="ECO:0000259" key="2">
    <source>
        <dbReference type="Pfam" id="PF01979"/>
    </source>
</evidence>
<sequence length="429" mass="49594">MVKTIINCNIFDYDNYKENQYIRFDKEILEVGDMKDFKKNENEEIIDFKGKLVMPGFVNGHTHIYSTFARGMSVEFNPKSFSDILKQLWWRMDSKIDLETTYYSGLVSGIEFIKNGITTFIDHHASGSAIKGTLNELKKGLCDEIGLRGIFCFETSDRFNVNECIEENVEFAKNKNENHAGMFGLHASLSLSNETLKKVSENLNGLPIHIHVAESLEDEEDSIAKYNKKVVERLKEFNLLNKNSILSHCVHIDEREAEIMSKYDIYVALNPTSNMNNAVGLPNYKLLKNHGIKTIIGNDGLGFNITREYLNLYYTQKYRYEDPTFFNFIDLKNSIDNVYNLAGELLGIKIGRIKEGYKADMISYDYTPFTPLSKNNIFGHVFFGIWDKLDVVDTIVNGEFLMKDRKVKYDETKIYNEAKEVSKKLWKRL</sequence>
<evidence type="ECO:0000313" key="4">
    <source>
        <dbReference type="Proteomes" id="UP001232493"/>
    </source>
</evidence>
<dbReference type="PANTHER" id="PTHR43794">
    <property type="entry name" value="AMINOHYDROLASE SSNA-RELATED"/>
    <property type="match status" value="1"/>
</dbReference>
<keyword evidence="1" id="KW-0378">Hydrolase</keyword>
<dbReference type="InterPro" id="IPR006680">
    <property type="entry name" value="Amidohydro-rel"/>
</dbReference>
<dbReference type="Proteomes" id="UP001232493">
    <property type="component" value="Chromosome"/>
</dbReference>
<dbReference type="RefSeq" id="WP_281000390.1">
    <property type="nucleotide sequence ID" value="NZ_CP069362.1"/>
</dbReference>
<dbReference type="PANTHER" id="PTHR43794:SF11">
    <property type="entry name" value="AMIDOHYDROLASE-RELATED DOMAIN-CONTAINING PROTEIN"/>
    <property type="match status" value="1"/>
</dbReference>
<dbReference type="Gene3D" id="3.20.20.140">
    <property type="entry name" value="Metal-dependent hydrolases"/>
    <property type="match status" value="1"/>
</dbReference>
<dbReference type="SUPFAM" id="SSF51556">
    <property type="entry name" value="Metallo-dependent hydrolases"/>
    <property type="match status" value="1"/>
</dbReference>
<dbReference type="EMBL" id="CP069362">
    <property type="protein sequence ID" value="WGS65713.1"/>
    <property type="molecule type" value="Genomic_DNA"/>
</dbReference>
<accession>A0ABY8PSW1</accession>
<dbReference type="Gene3D" id="2.30.40.10">
    <property type="entry name" value="Urease, subunit C, domain 1"/>
    <property type="match status" value="1"/>
</dbReference>
<organism evidence="3 4">
    <name type="scientific">Marinitoga aeolica</name>
    <dbReference type="NCBI Taxonomy" id="2809031"/>
    <lineage>
        <taxon>Bacteria</taxon>
        <taxon>Thermotogati</taxon>
        <taxon>Thermotogota</taxon>
        <taxon>Thermotogae</taxon>
        <taxon>Petrotogales</taxon>
        <taxon>Petrotogaceae</taxon>
        <taxon>Marinitoga</taxon>
    </lineage>
</organism>
<proteinExistence type="predicted"/>
<name>A0ABY8PSW1_9BACT</name>
<reference evidence="3 4" key="1">
    <citation type="submission" date="2021-02" db="EMBL/GenBank/DDBJ databases">
        <title>Characterization of Marinitoga sp. nov. str. BP5-C20A.</title>
        <authorList>
            <person name="Erauso G."/>
            <person name="Postec A."/>
        </authorList>
    </citation>
    <scope>NUCLEOTIDE SEQUENCE [LARGE SCALE GENOMIC DNA]</scope>
    <source>
        <strain evidence="3 4">BP5-C20A</strain>
    </source>
</reference>
<dbReference type="Pfam" id="PF01979">
    <property type="entry name" value="Amidohydro_1"/>
    <property type="match status" value="1"/>
</dbReference>
<protein>
    <submittedName>
        <fullName evidence="3">Amidohydrolase family protein</fullName>
    </submittedName>
</protein>
<evidence type="ECO:0000313" key="3">
    <source>
        <dbReference type="EMBL" id="WGS65713.1"/>
    </source>
</evidence>
<evidence type="ECO:0000256" key="1">
    <source>
        <dbReference type="ARBA" id="ARBA00022801"/>
    </source>
</evidence>
<dbReference type="SUPFAM" id="SSF51338">
    <property type="entry name" value="Composite domain of metallo-dependent hydrolases"/>
    <property type="match status" value="1"/>
</dbReference>
<dbReference type="InterPro" id="IPR011059">
    <property type="entry name" value="Metal-dep_hydrolase_composite"/>
</dbReference>
<dbReference type="InterPro" id="IPR032466">
    <property type="entry name" value="Metal_Hydrolase"/>
</dbReference>
<gene>
    <name evidence="3" type="ORF">JRV97_03945</name>
</gene>
<dbReference type="InterPro" id="IPR050287">
    <property type="entry name" value="MTA/SAH_deaminase"/>
</dbReference>
<feature type="domain" description="Amidohydrolase-related" evidence="2">
    <location>
        <begin position="52"/>
        <end position="399"/>
    </location>
</feature>